<name>A0A3E0HAD6_9PSEU</name>
<feature type="compositionally biased region" description="Low complexity" evidence="1">
    <location>
        <begin position="270"/>
        <end position="290"/>
    </location>
</feature>
<gene>
    <name evidence="3" type="ORF">BCF44_11257</name>
</gene>
<dbReference type="Proteomes" id="UP000256269">
    <property type="component" value="Unassembled WGS sequence"/>
</dbReference>
<organism evidence="3 4">
    <name type="scientific">Kutzneria buriramensis</name>
    <dbReference type="NCBI Taxonomy" id="1045776"/>
    <lineage>
        <taxon>Bacteria</taxon>
        <taxon>Bacillati</taxon>
        <taxon>Actinomycetota</taxon>
        <taxon>Actinomycetes</taxon>
        <taxon>Pseudonocardiales</taxon>
        <taxon>Pseudonocardiaceae</taxon>
        <taxon>Kutzneria</taxon>
    </lineage>
</organism>
<evidence type="ECO:0000313" key="3">
    <source>
        <dbReference type="EMBL" id="REH40975.1"/>
    </source>
</evidence>
<dbReference type="OrthoDB" id="164831at2"/>
<comment type="caution">
    <text evidence="3">The sequence shown here is derived from an EMBL/GenBank/DDBJ whole genome shotgun (WGS) entry which is preliminary data.</text>
</comment>
<dbReference type="InterPro" id="IPR021454">
    <property type="entry name" value="DUF3105"/>
</dbReference>
<evidence type="ECO:0000256" key="2">
    <source>
        <dbReference type="SAM" id="Phobius"/>
    </source>
</evidence>
<feature type="compositionally biased region" description="Pro residues" evidence="1">
    <location>
        <begin position="232"/>
        <end position="242"/>
    </location>
</feature>
<keyword evidence="4" id="KW-1185">Reference proteome</keyword>
<keyword evidence="2" id="KW-0472">Membrane</keyword>
<feature type="region of interest" description="Disordered" evidence="1">
    <location>
        <begin position="217"/>
        <end position="290"/>
    </location>
</feature>
<protein>
    <submittedName>
        <fullName evidence="3">Uncharacterized protein DUF3105</fullName>
    </submittedName>
</protein>
<evidence type="ECO:0000313" key="4">
    <source>
        <dbReference type="Proteomes" id="UP000256269"/>
    </source>
</evidence>
<proteinExistence type="predicted"/>
<feature type="transmembrane region" description="Helical" evidence="2">
    <location>
        <begin position="30"/>
        <end position="52"/>
    </location>
</feature>
<dbReference type="EMBL" id="QUNO01000012">
    <property type="protein sequence ID" value="REH40975.1"/>
    <property type="molecule type" value="Genomic_DNA"/>
</dbReference>
<dbReference type="Pfam" id="PF11303">
    <property type="entry name" value="DUF3105"/>
    <property type="match status" value="1"/>
</dbReference>
<sequence>MAGGKKKGGAKKNAVSSARGQVVAGKGKPWGTIAAIVVVVLLAGGVFGYAYWQINQKNAAQAALTQWQPSDSNHDPSTKIQGVVVKDYKQGQHVQPTQRVAYDQSPPFGGPHDGFWAACNGIVYPNAVRNENMVHALEHGTVWIAYNPDKIKGPDLDTLKLKVTGKQNMMLSPYPGLDKPISLQSWGHQLKLDSVTDPRIDEFISALRTNQYETPEVGASCDALGPGQFDPNNPPPFDPSKPGPDAIPMSGTGAQNATNEQQPGMPPATAPSGSGTPTTGSGAPTTKPSS</sequence>
<evidence type="ECO:0000256" key="1">
    <source>
        <dbReference type="SAM" id="MobiDB-lite"/>
    </source>
</evidence>
<keyword evidence="2" id="KW-0812">Transmembrane</keyword>
<dbReference type="RefSeq" id="WP_116178176.1">
    <property type="nucleotide sequence ID" value="NZ_CP144375.1"/>
</dbReference>
<reference evidence="3 4" key="1">
    <citation type="submission" date="2018-08" db="EMBL/GenBank/DDBJ databases">
        <title>Genomic Encyclopedia of Archaeal and Bacterial Type Strains, Phase II (KMG-II): from individual species to whole genera.</title>
        <authorList>
            <person name="Goeker M."/>
        </authorList>
    </citation>
    <scope>NUCLEOTIDE SEQUENCE [LARGE SCALE GENOMIC DNA]</scope>
    <source>
        <strain evidence="3 4">DSM 45791</strain>
    </source>
</reference>
<keyword evidence="2" id="KW-1133">Transmembrane helix</keyword>
<accession>A0A3E0HAD6</accession>
<dbReference type="AlphaFoldDB" id="A0A3E0HAD6"/>
<feature type="compositionally biased region" description="Polar residues" evidence="1">
    <location>
        <begin position="252"/>
        <end position="262"/>
    </location>
</feature>